<reference evidence="2 3" key="1">
    <citation type="submission" date="2021-03" db="EMBL/GenBank/DDBJ databases">
        <title>Sequencing the genomes of 1000 actinobacteria strains.</title>
        <authorList>
            <person name="Klenk H.-P."/>
        </authorList>
    </citation>
    <scope>NUCLEOTIDE SEQUENCE [LARGE SCALE GENOMIC DNA]</scope>
    <source>
        <strain evidence="2 3">DSM 44580</strain>
    </source>
</reference>
<gene>
    <name evidence="2" type="ORF">JOF53_007972</name>
</gene>
<proteinExistence type="predicted"/>
<organism evidence="2 3">
    <name type="scientific">Crossiella equi</name>
    <dbReference type="NCBI Taxonomy" id="130796"/>
    <lineage>
        <taxon>Bacteria</taxon>
        <taxon>Bacillati</taxon>
        <taxon>Actinomycetota</taxon>
        <taxon>Actinomycetes</taxon>
        <taxon>Pseudonocardiales</taxon>
        <taxon>Pseudonocardiaceae</taxon>
        <taxon>Crossiella</taxon>
    </lineage>
</organism>
<feature type="compositionally biased region" description="Basic and acidic residues" evidence="1">
    <location>
        <begin position="1"/>
        <end position="11"/>
    </location>
</feature>
<feature type="region of interest" description="Disordered" evidence="1">
    <location>
        <begin position="1"/>
        <end position="24"/>
    </location>
</feature>
<evidence type="ECO:0000313" key="3">
    <source>
        <dbReference type="Proteomes" id="UP001519363"/>
    </source>
</evidence>
<accession>A0ABS5ARC2</accession>
<evidence type="ECO:0000313" key="2">
    <source>
        <dbReference type="EMBL" id="MBP2479100.1"/>
    </source>
</evidence>
<evidence type="ECO:0000256" key="1">
    <source>
        <dbReference type="SAM" id="MobiDB-lite"/>
    </source>
</evidence>
<dbReference type="EMBL" id="JAGIOO010000001">
    <property type="protein sequence ID" value="MBP2479100.1"/>
    <property type="molecule type" value="Genomic_DNA"/>
</dbReference>
<dbReference type="Proteomes" id="UP001519363">
    <property type="component" value="Unassembled WGS sequence"/>
</dbReference>
<dbReference type="RefSeq" id="WP_086789748.1">
    <property type="nucleotide sequence ID" value="NZ_JAGIOO010000001.1"/>
</dbReference>
<name>A0ABS5ARC2_9PSEU</name>
<sequence>MSARQRTEATKKKTTTTPASPTVDWRGLTFTLPLAEAFPLEAIEAEEAGKPMAALRIILGTEQYAQWRTVAGTVADAEEFSAAVVGALGRGNR</sequence>
<keyword evidence="3" id="KW-1185">Reference proteome</keyword>
<protein>
    <submittedName>
        <fullName evidence="2">Uncharacterized protein</fullName>
    </submittedName>
</protein>
<comment type="caution">
    <text evidence="2">The sequence shown here is derived from an EMBL/GenBank/DDBJ whole genome shotgun (WGS) entry which is preliminary data.</text>
</comment>